<feature type="transmembrane region" description="Helical" evidence="1">
    <location>
        <begin position="245"/>
        <end position="266"/>
    </location>
</feature>
<name>S3BZY5_OPHP1</name>
<dbReference type="OrthoDB" id="201504at2759"/>
<protein>
    <submittedName>
        <fullName evidence="2">3-oxo-5-alpha-steroid 4-dehydrogenase</fullName>
    </submittedName>
</protein>
<feature type="transmembrane region" description="Helical" evidence="1">
    <location>
        <begin position="20"/>
        <end position="43"/>
    </location>
</feature>
<feature type="transmembrane region" description="Helical" evidence="1">
    <location>
        <begin position="212"/>
        <end position="233"/>
    </location>
</feature>
<dbReference type="PANTHER" id="PTHR32251">
    <property type="entry name" value="3-OXO-5-ALPHA-STEROID 4-DEHYDROGENASE"/>
    <property type="match status" value="1"/>
</dbReference>
<dbReference type="Proteomes" id="UP000016923">
    <property type="component" value="Unassembled WGS sequence"/>
</dbReference>
<feature type="transmembrane region" description="Helical" evidence="1">
    <location>
        <begin position="89"/>
        <end position="108"/>
    </location>
</feature>
<proteinExistence type="predicted"/>
<keyword evidence="3" id="KW-1185">Reference proteome</keyword>
<gene>
    <name evidence="2" type="ORF">F503_00170</name>
</gene>
<dbReference type="VEuPathDB" id="FungiDB:F503_00170"/>
<dbReference type="AlphaFoldDB" id="S3BZY5"/>
<evidence type="ECO:0000313" key="3">
    <source>
        <dbReference type="Proteomes" id="UP000016923"/>
    </source>
</evidence>
<dbReference type="Gene3D" id="1.20.120.1630">
    <property type="match status" value="1"/>
</dbReference>
<evidence type="ECO:0000256" key="1">
    <source>
        <dbReference type="SAM" id="Phobius"/>
    </source>
</evidence>
<dbReference type="Pfam" id="PF06966">
    <property type="entry name" value="DUF1295"/>
    <property type="match status" value="1"/>
</dbReference>
<keyword evidence="1" id="KW-0472">Membrane</keyword>
<dbReference type="InterPro" id="IPR010721">
    <property type="entry name" value="UstE-like"/>
</dbReference>
<feature type="transmembrane region" description="Helical" evidence="1">
    <location>
        <begin position="129"/>
        <end position="147"/>
    </location>
</feature>
<dbReference type="HOGENOM" id="CLU_043418_1_0_1"/>
<reference evidence="2 3" key="1">
    <citation type="journal article" date="2013" name="BMC Genomics">
        <title>The genome and transcriptome of the pine saprophyte Ophiostoma piceae, and a comparison with the bark beetle-associated pine pathogen Grosmannia clavigera.</title>
        <authorList>
            <person name="Haridas S."/>
            <person name="Wang Y."/>
            <person name="Lim L."/>
            <person name="Massoumi Alamouti S."/>
            <person name="Jackman S."/>
            <person name="Docking R."/>
            <person name="Robertson G."/>
            <person name="Birol I."/>
            <person name="Bohlmann J."/>
            <person name="Breuil C."/>
        </authorList>
    </citation>
    <scope>NUCLEOTIDE SEQUENCE [LARGE SCALE GENOMIC DNA]</scope>
    <source>
        <strain evidence="2 3">UAMH 11346</strain>
    </source>
</reference>
<dbReference type="EMBL" id="KE148158">
    <property type="protein sequence ID" value="EPE05016.1"/>
    <property type="molecule type" value="Genomic_DNA"/>
</dbReference>
<organism evidence="2 3">
    <name type="scientific">Ophiostoma piceae (strain UAMH 11346)</name>
    <name type="common">Sap stain fungus</name>
    <dbReference type="NCBI Taxonomy" id="1262450"/>
    <lineage>
        <taxon>Eukaryota</taxon>
        <taxon>Fungi</taxon>
        <taxon>Dikarya</taxon>
        <taxon>Ascomycota</taxon>
        <taxon>Pezizomycotina</taxon>
        <taxon>Sordariomycetes</taxon>
        <taxon>Sordariomycetidae</taxon>
        <taxon>Ophiostomatales</taxon>
        <taxon>Ophiostomataceae</taxon>
        <taxon>Ophiostoma</taxon>
    </lineage>
</organism>
<feature type="transmembrane region" description="Helical" evidence="1">
    <location>
        <begin position="159"/>
        <end position="177"/>
    </location>
</feature>
<sequence>MAAAALLGITQFQNSPLLSNAVPCALAALSIQAAVGVPSTYLVNPPTEKYYDLTGALTNVAVAVLSLYLPRWRQAAAGFSISPLHWRQLALSGAVALWATRLGTYLFRRIMRDGSDSRFEPMRSAPSKLLFAWFAQALWITLCQSPVTAVNAVRTLPNRVLWTDILGFGLFFTGLAIESVADYQKSSWVQAKHAKQHDELFMTRGLFSRCRYPSYFGETMLWTGLAVVGAGVLTRGSVRTALGGISIATGLAVAAVSPAFTSFILLKLSGVPMSEPKYDKRYGDRADYQAWKRNTPLFFPKLF</sequence>
<dbReference type="PROSITE" id="PS50244">
    <property type="entry name" value="S5A_REDUCTASE"/>
    <property type="match status" value="1"/>
</dbReference>
<keyword evidence="1" id="KW-1133">Transmembrane helix</keyword>
<dbReference type="GO" id="GO:0016020">
    <property type="term" value="C:membrane"/>
    <property type="evidence" value="ECO:0007669"/>
    <property type="project" value="TreeGrafter"/>
</dbReference>
<dbReference type="eggNOG" id="KOG4650">
    <property type="taxonomic scope" value="Eukaryota"/>
</dbReference>
<accession>S3BZY5</accession>
<evidence type="ECO:0000313" key="2">
    <source>
        <dbReference type="EMBL" id="EPE05016.1"/>
    </source>
</evidence>
<feature type="transmembrane region" description="Helical" evidence="1">
    <location>
        <begin position="50"/>
        <end position="69"/>
    </location>
</feature>
<dbReference type="OMA" id="QANEKFY"/>
<dbReference type="PANTHER" id="PTHR32251:SF17">
    <property type="entry name" value="STEROID 5-ALPHA REDUCTASE C-TERMINAL DOMAIN-CONTAINING PROTEIN"/>
    <property type="match status" value="1"/>
</dbReference>
<keyword evidence="1" id="KW-0812">Transmembrane</keyword>